<organism evidence="3 4">
    <name type="scientific">Marasmiellus scandens</name>
    <dbReference type="NCBI Taxonomy" id="2682957"/>
    <lineage>
        <taxon>Eukaryota</taxon>
        <taxon>Fungi</taxon>
        <taxon>Dikarya</taxon>
        <taxon>Basidiomycota</taxon>
        <taxon>Agaricomycotina</taxon>
        <taxon>Agaricomycetes</taxon>
        <taxon>Agaricomycetidae</taxon>
        <taxon>Agaricales</taxon>
        <taxon>Marasmiineae</taxon>
        <taxon>Omphalotaceae</taxon>
        <taxon>Marasmiellus</taxon>
    </lineage>
</organism>
<dbReference type="InterPro" id="IPR000387">
    <property type="entry name" value="Tyr_Pase_dom"/>
</dbReference>
<gene>
    <name evidence="3" type="ORF">VKT23_000384</name>
    <name evidence="2" type="ORF">VKT23_019088</name>
</gene>
<accession>A0ABR1K9C9</accession>
<name>A0ABR1K9C9_9AGAR</name>
<comment type="caution">
    <text evidence="3">The sequence shown here is derived from an EMBL/GenBank/DDBJ whole genome shotgun (WGS) entry which is preliminary data.</text>
</comment>
<dbReference type="InterPro" id="IPR029021">
    <property type="entry name" value="Prot-tyrosine_phosphatase-like"/>
</dbReference>
<protein>
    <recommendedName>
        <fullName evidence="1">Tyrosine specific protein phosphatases domain-containing protein</fullName>
    </recommendedName>
</protein>
<dbReference type="EMBL" id="JBANRG010000093">
    <property type="protein sequence ID" value="KAK7436534.1"/>
    <property type="molecule type" value="Genomic_DNA"/>
</dbReference>
<proteinExistence type="predicted"/>
<reference evidence="3 4" key="1">
    <citation type="submission" date="2024-01" db="EMBL/GenBank/DDBJ databases">
        <title>A draft genome for the cacao thread blight pathogen Marasmiellus scandens.</title>
        <authorList>
            <person name="Baruah I.K."/>
            <person name="Leung J."/>
            <person name="Bukari Y."/>
            <person name="Amoako-Attah I."/>
            <person name="Meinhardt L.W."/>
            <person name="Bailey B.A."/>
            <person name="Cohen S.P."/>
        </authorList>
    </citation>
    <scope>NUCLEOTIDE SEQUENCE [LARGE SCALE GENOMIC DNA]</scope>
    <source>
        <strain evidence="3 4">GH-19</strain>
    </source>
</reference>
<dbReference type="EMBL" id="JBANRG010000001">
    <property type="protein sequence ID" value="KAK7472263.1"/>
    <property type="molecule type" value="Genomic_DNA"/>
</dbReference>
<dbReference type="SUPFAM" id="SSF52799">
    <property type="entry name" value="(Phosphotyrosine protein) phosphatases II"/>
    <property type="match status" value="1"/>
</dbReference>
<dbReference type="InterPro" id="IPR026893">
    <property type="entry name" value="Tyr/Ser_Pase_IphP-type"/>
</dbReference>
<dbReference type="Proteomes" id="UP001498398">
    <property type="component" value="Unassembled WGS sequence"/>
</dbReference>
<keyword evidence="4" id="KW-1185">Reference proteome</keyword>
<feature type="domain" description="Tyrosine specific protein phosphatases" evidence="1">
    <location>
        <begin position="120"/>
        <end position="183"/>
    </location>
</feature>
<evidence type="ECO:0000259" key="1">
    <source>
        <dbReference type="PROSITE" id="PS50056"/>
    </source>
</evidence>
<dbReference type="Pfam" id="PF13350">
    <property type="entry name" value="Y_phosphatase3"/>
    <property type="match status" value="1"/>
</dbReference>
<dbReference type="PROSITE" id="PS50056">
    <property type="entry name" value="TYR_PHOSPHATASE_2"/>
    <property type="match status" value="1"/>
</dbReference>
<dbReference type="PANTHER" id="PTHR31126">
    <property type="entry name" value="TYROSINE-PROTEIN PHOSPHATASE"/>
    <property type="match status" value="1"/>
</dbReference>
<sequence>MSTTDVPLPKPPFVDIEGVINCRLVGGYPTSNPSVVVKPIALFRSGDPSRITDRGKEQMVSLGIRRIFDLRADTEVSAYASARAAIPGVESVKVPVSDKEGFDPVNLALRLKQFHEKELETFLDLYHEMLELGAGSYEKILRHLIEHPDELCLVHCTAGKDRAGLFTTLLMMTLGVPDEQIVEEYTLTNIGLAPALPALTARFMQNDIYRENWDGVMNMGSARPATMISTLKMIREKYGGAEGYLKSRTSITDEDIQKLRDNLLVATQ</sequence>
<evidence type="ECO:0000313" key="3">
    <source>
        <dbReference type="EMBL" id="KAK7472263.1"/>
    </source>
</evidence>
<evidence type="ECO:0000313" key="4">
    <source>
        <dbReference type="Proteomes" id="UP001498398"/>
    </source>
</evidence>
<dbReference type="PANTHER" id="PTHR31126:SF1">
    <property type="entry name" value="TYROSINE SPECIFIC PROTEIN PHOSPHATASES DOMAIN-CONTAINING PROTEIN"/>
    <property type="match status" value="1"/>
</dbReference>
<dbReference type="Gene3D" id="3.90.190.10">
    <property type="entry name" value="Protein tyrosine phosphatase superfamily"/>
    <property type="match status" value="1"/>
</dbReference>
<evidence type="ECO:0000313" key="2">
    <source>
        <dbReference type="EMBL" id="KAK7436534.1"/>
    </source>
</evidence>